<organism evidence="6 7">
    <name type="scientific">Arthrobacter gallicola</name>
    <dbReference type="NCBI Taxonomy" id="2762225"/>
    <lineage>
        <taxon>Bacteria</taxon>
        <taxon>Bacillati</taxon>
        <taxon>Actinomycetota</taxon>
        <taxon>Actinomycetes</taxon>
        <taxon>Micrococcales</taxon>
        <taxon>Micrococcaceae</taxon>
        <taxon>Arthrobacter</taxon>
    </lineage>
</organism>
<dbReference type="InterPro" id="IPR020084">
    <property type="entry name" value="NUDIX_hydrolase_CS"/>
</dbReference>
<dbReference type="SMART" id="SM00855">
    <property type="entry name" value="PGAM"/>
    <property type="match status" value="1"/>
</dbReference>
<comment type="similarity">
    <text evidence="1 3">Belongs to the Nudix hydrolase family.</text>
</comment>
<protein>
    <submittedName>
        <fullName evidence="6">NUDIX hydrolase</fullName>
    </submittedName>
</protein>
<dbReference type="CDD" id="cd03673">
    <property type="entry name" value="NUDIX_Ap6A_hydrolase"/>
    <property type="match status" value="1"/>
</dbReference>
<gene>
    <name evidence="6" type="ORF">H9639_07400</name>
</gene>
<evidence type="ECO:0000256" key="2">
    <source>
        <dbReference type="ARBA" id="ARBA00022801"/>
    </source>
</evidence>
<dbReference type="PRINTS" id="PR00502">
    <property type="entry name" value="NUDIXFAMILY"/>
</dbReference>
<dbReference type="InterPro" id="IPR020476">
    <property type="entry name" value="Nudix_hydrolase"/>
</dbReference>
<dbReference type="Pfam" id="PF00293">
    <property type="entry name" value="NUDIX"/>
    <property type="match status" value="1"/>
</dbReference>
<dbReference type="InterPro" id="IPR029033">
    <property type="entry name" value="His_PPase_superfam"/>
</dbReference>
<dbReference type="InterPro" id="IPR013078">
    <property type="entry name" value="His_Pase_superF_clade-1"/>
</dbReference>
<dbReference type="PANTHER" id="PTHR21340">
    <property type="entry name" value="DIADENOSINE 5,5-P1,P4-TETRAPHOSPHATE PYROPHOSPHOHYDROLASE MUTT"/>
    <property type="match status" value="1"/>
</dbReference>
<dbReference type="GO" id="GO:0016787">
    <property type="term" value="F:hydrolase activity"/>
    <property type="evidence" value="ECO:0007669"/>
    <property type="project" value="UniProtKB-KW"/>
</dbReference>
<dbReference type="SUPFAM" id="SSF53254">
    <property type="entry name" value="Phosphoglycerate mutase-like"/>
    <property type="match status" value="1"/>
</dbReference>
<dbReference type="SUPFAM" id="SSF55811">
    <property type="entry name" value="Nudix"/>
    <property type="match status" value="1"/>
</dbReference>
<proteinExistence type="inferred from homology"/>
<dbReference type="RefSeq" id="WP_191807490.1">
    <property type="nucleotide sequence ID" value="NZ_JACSQD010000003.1"/>
</dbReference>
<dbReference type="PROSITE" id="PS00893">
    <property type="entry name" value="NUDIX_BOX"/>
    <property type="match status" value="1"/>
</dbReference>
<dbReference type="InterPro" id="IPR000086">
    <property type="entry name" value="NUDIX_hydrolase_dom"/>
</dbReference>
<feature type="domain" description="Nudix hydrolase" evidence="5">
    <location>
        <begin position="52"/>
        <end position="179"/>
    </location>
</feature>
<dbReference type="InterPro" id="IPR015797">
    <property type="entry name" value="NUDIX_hydrolase-like_dom_sf"/>
</dbReference>
<reference evidence="6 7" key="1">
    <citation type="submission" date="2020-08" db="EMBL/GenBank/DDBJ databases">
        <title>A Genomic Blueprint of the Chicken Gut Microbiome.</title>
        <authorList>
            <person name="Gilroy R."/>
            <person name="Ravi A."/>
            <person name="Getino M."/>
            <person name="Pursley I."/>
            <person name="Horton D.L."/>
            <person name="Alikhan N.-F."/>
            <person name="Baker D."/>
            <person name="Gharbi K."/>
            <person name="Hall N."/>
            <person name="Watson M."/>
            <person name="Adriaenssens E.M."/>
            <person name="Foster-Nyarko E."/>
            <person name="Jarju S."/>
            <person name="Secka A."/>
            <person name="Antonio M."/>
            <person name="Oren A."/>
            <person name="Chaudhuri R."/>
            <person name="La Ragione R.M."/>
            <person name="Hildebrand F."/>
            <person name="Pallen M.J."/>
        </authorList>
    </citation>
    <scope>NUCLEOTIDE SEQUENCE [LARGE SCALE GENOMIC DNA]</scope>
    <source>
        <strain evidence="6 7">Sa2CUA1</strain>
    </source>
</reference>
<comment type="caution">
    <text evidence="6">The sequence shown here is derived from an EMBL/GenBank/DDBJ whole genome shotgun (WGS) entry which is preliminary data.</text>
</comment>
<dbReference type="PROSITE" id="PS51462">
    <property type="entry name" value="NUDIX"/>
    <property type="match status" value="1"/>
</dbReference>
<feature type="region of interest" description="Disordered" evidence="4">
    <location>
        <begin position="1"/>
        <end position="25"/>
    </location>
</feature>
<keyword evidence="2 3" id="KW-0378">Hydrolase</keyword>
<dbReference type="Proteomes" id="UP000609874">
    <property type="component" value="Unassembled WGS sequence"/>
</dbReference>
<evidence type="ECO:0000313" key="7">
    <source>
        <dbReference type="Proteomes" id="UP000609874"/>
    </source>
</evidence>
<name>A0ABR8URW0_9MICC</name>
<evidence type="ECO:0000256" key="4">
    <source>
        <dbReference type="SAM" id="MobiDB-lite"/>
    </source>
</evidence>
<dbReference type="CDD" id="cd07067">
    <property type="entry name" value="HP_PGM_like"/>
    <property type="match status" value="1"/>
</dbReference>
<dbReference type="Gene3D" id="3.90.79.10">
    <property type="entry name" value="Nucleoside Triphosphate Pyrophosphohydrolase"/>
    <property type="match status" value="1"/>
</dbReference>
<evidence type="ECO:0000256" key="1">
    <source>
        <dbReference type="ARBA" id="ARBA00005582"/>
    </source>
</evidence>
<dbReference type="Pfam" id="PF00300">
    <property type="entry name" value="His_Phos_1"/>
    <property type="match status" value="1"/>
</dbReference>
<feature type="compositionally biased region" description="Basic and acidic residues" evidence="4">
    <location>
        <begin position="1"/>
        <end position="10"/>
    </location>
</feature>
<dbReference type="EMBL" id="JACSQD010000003">
    <property type="protein sequence ID" value="MBD7995117.1"/>
    <property type="molecule type" value="Genomic_DNA"/>
</dbReference>
<dbReference type="InterPro" id="IPR051325">
    <property type="entry name" value="Nudix_hydrolase_domain"/>
</dbReference>
<sequence length="356" mass="39231">MHGATDDARSTEGSAPLPPALFLPEEGRDAPEETAALLLGETPYALDLSGEPRVVAAGAICWRIQGDQLEVLLIHRPRYDDWSFPKGKLDSGETVPECAVREVREEIGLQIRLGIPLPQTRYPVTSGLKAVHYWAAHVESAKPRPDGKEVDGVRWCTPDEASELLTNPTDRLPLESLVAAYEADDLATWPLIVVRHAKAKPRSSWARAEGERPLAATGQRQAKAVARLLVAWSPDRVVTSPWLRCVQTMGPYVNARKPKFKTVDALTELSAKRKPGKARAAVDNLFEKAKPVALCTHRPVLPLVFEVLASHMADAMSAQLPDKDPYLVPGEAVICHVSRRHPGRIVSLERYRPFDD</sequence>
<dbReference type="PANTHER" id="PTHR21340:SF0">
    <property type="entry name" value="BIS(5'-NUCLEOSYL)-TETRAPHOSPHATASE [ASYMMETRICAL]"/>
    <property type="match status" value="1"/>
</dbReference>
<keyword evidence="7" id="KW-1185">Reference proteome</keyword>
<dbReference type="Gene3D" id="3.40.50.1240">
    <property type="entry name" value="Phosphoglycerate mutase-like"/>
    <property type="match status" value="1"/>
</dbReference>
<evidence type="ECO:0000256" key="3">
    <source>
        <dbReference type="RuleBase" id="RU003476"/>
    </source>
</evidence>
<evidence type="ECO:0000259" key="5">
    <source>
        <dbReference type="PROSITE" id="PS51462"/>
    </source>
</evidence>
<accession>A0ABR8URW0</accession>
<evidence type="ECO:0000313" key="6">
    <source>
        <dbReference type="EMBL" id="MBD7995117.1"/>
    </source>
</evidence>